<comment type="caution">
    <text evidence="1">The sequence shown here is derived from an EMBL/GenBank/DDBJ whole genome shotgun (WGS) entry which is preliminary data.</text>
</comment>
<dbReference type="AlphaFoldDB" id="A0A3L6EWK1"/>
<gene>
    <name evidence="1" type="ORF">Zm00014a_002827</name>
</gene>
<sequence>MAFEIPNLNEIRLSSILARMTTDNHGWDDPYVTRTHEGLLKWKYPEMNSVDFLFELTNDNRQLVFLYERGKKKLMDGARIAFTDDVDPSSIAGRIVECSWNKEEQCWSFYLHGLQVMRSITDNITEEKLLEEIDEISLLPMYADRMQQAHTKMAQQQRRRLPPQC</sequence>
<reference evidence="1" key="1">
    <citation type="journal article" date="2018" name="Nat. Genet.">
        <title>Extensive intraspecific gene order and gene structural variations between Mo17 and other maize genomes.</title>
        <authorList>
            <person name="Sun S."/>
            <person name="Zhou Y."/>
            <person name="Chen J."/>
            <person name="Shi J."/>
            <person name="Zhao H."/>
            <person name="Zhao H."/>
            <person name="Song W."/>
            <person name="Zhang M."/>
            <person name="Cui Y."/>
            <person name="Dong X."/>
            <person name="Liu H."/>
            <person name="Ma X."/>
            <person name="Jiao Y."/>
            <person name="Wang B."/>
            <person name="Wei X."/>
            <person name="Stein J.C."/>
            <person name="Glaubitz J.C."/>
            <person name="Lu F."/>
            <person name="Yu G."/>
            <person name="Liang C."/>
            <person name="Fengler K."/>
            <person name="Li B."/>
            <person name="Rafalski A."/>
            <person name="Schnable P.S."/>
            <person name="Ware D.H."/>
            <person name="Buckler E.S."/>
            <person name="Lai J."/>
        </authorList>
    </citation>
    <scope>NUCLEOTIDE SEQUENCE [LARGE SCALE GENOMIC DNA]</scope>
    <source>
        <tissue evidence="1">Seedling</tissue>
    </source>
</reference>
<dbReference type="PANTHER" id="PTHR10367">
    <property type="entry name" value="MRNA-CAPPING ENZYME"/>
    <property type="match status" value="1"/>
</dbReference>
<evidence type="ECO:0008006" key="2">
    <source>
        <dbReference type="Google" id="ProtNLM"/>
    </source>
</evidence>
<proteinExistence type="predicted"/>
<organism evidence="1">
    <name type="scientific">Zea mays</name>
    <name type="common">Maize</name>
    <dbReference type="NCBI Taxonomy" id="4577"/>
    <lineage>
        <taxon>Eukaryota</taxon>
        <taxon>Viridiplantae</taxon>
        <taxon>Streptophyta</taxon>
        <taxon>Embryophyta</taxon>
        <taxon>Tracheophyta</taxon>
        <taxon>Spermatophyta</taxon>
        <taxon>Magnoliopsida</taxon>
        <taxon>Liliopsida</taxon>
        <taxon>Poales</taxon>
        <taxon>Poaceae</taxon>
        <taxon>PACMAD clade</taxon>
        <taxon>Panicoideae</taxon>
        <taxon>Andropogonodae</taxon>
        <taxon>Andropogoneae</taxon>
        <taxon>Tripsacinae</taxon>
        <taxon>Zea</taxon>
    </lineage>
</organism>
<dbReference type="InterPro" id="IPR012340">
    <property type="entry name" value="NA-bd_OB-fold"/>
</dbReference>
<protein>
    <recommendedName>
        <fullName evidence="2">mRNA capping enzyme C-terminal domain-containing protein</fullName>
    </recommendedName>
</protein>
<dbReference type="GO" id="GO:0003824">
    <property type="term" value="F:catalytic activity"/>
    <property type="evidence" value="ECO:0007669"/>
    <property type="project" value="UniProtKB-ARBA"/>
</dbReference>
<dbReference type="EMBL" id="NCVQ01000005">
    <property type="protein sequence ID" value="PWZ25432.1"/>
    <property type="molecule type" value="Genomic_DNA"/>
</dbReference>
<evidence type="ECO:0000313" key="1">
    <source>
        <dbReference type="EMBL" id="PWZ25432.1"/>
    </source>
</evidence>
<dbReference type="PANTHER" id="PTHR10367:SF17">
    <property type="entry name" value="MRNA-CAPPING ENZYME"/>
    <property type="match status" value="1"/>
</dbReference>
<dbReference type="InterPro" id="IPR051029">
    <property type="entry name" value="mRNA_Capping_Enz/RNA_Phosphat"/>
</dbReference>
<dbReference type="SUPFAM" id="SSF50249">
    <property type="entry name" value="Nucleic acid-binding proteins"/>
    <property type="match status" value="1"/>
</dbReference>
<name>A0A3L6EWK1_MAIZE</name>
<dbReference type="Proteomes" id="UP000251960">
    <property type="component" value="Chromosome 4"/>
</dbReference>
<dbReference type="Gene3D" id="2.40.50.140">
    <property type="entry name" value="Nucleic acid-binding proteins"/>
    <property type="match status" value="1"/>
</dbReference>
<accession>A0A3L6EWK1</accession>